<feature type="binding site" evidence="6">
    <location>
        <position position="202"/>
    </location>
    <ligand>
        <name>ATP</name>
        <dbReference type="ChEBI" id="CHEBI:30616"/>
    </ligand>
</feature>
<feature type="binding site" evidence="6">
    <location>
        <begin position="137"/>
        <end position="138"/>
    </location>
    <ligand>
        <name>ATP</name>
        <dbReference type="ChEBI" id="CHEBI:30616"/>
    </ligand>
</feature>
<dbReference type="PROSITE" id="PS00113">
    <property type="entry name" value="ADENYLATE_KINASE"/>
    <property type="match status" value="1"/>
</dbReference>
<dbReference type="EC" id="2.7.4.3" evidence="6 8"/>
<comment type="function">
    <text evidence="6">Catalyzes the reversible transfer of the terminal phosphate group between ATP and AMP. Plays an important role in cellular energy homeostasis and in adenine nucleotide metabolism.</text>
</comment>
<keyword evidence="4 6" id="KW-0418">Kinase</keyword>
<dbReference type="GO" id="GO:0005524">
    <property type="term" value="F:ATP binding"/>
    <property type="evidence" value="ECO:0007669"/>
    <property type="project" value="UniProtKB-UniRule"/>
</dbReference>
<evidence type="ECO:0000256" key="8">
    <source>
        <dbReference type="RuleBase" id="RU003331"/>
    </source>
</evidence>
<evidence type="ECO:0000313" key="10">
    <source>
        <dbReference type="EMBL" id="HIQ64287.1"/>
    </source>
</evidence>
<dbReference type="GO" id="GO:0044209">
    <property type="term" value="P:AMP salvage"/>
    <property type="evidence" value="ECO:0007669"/>
    <property type="project" value="UniProtKB-UniRule"/>
</dbReference>
<evidence type="ECO:0000256" key="2">
    <source>
        <dbReference type="ARBA" id="ARBA00022727"/>
    </source>
</evidence>
<dbReference type="Gene3D" id="3.40.50.300">
    <property type="entry name" value="P-loop containing nucleotide triphosphate hydrolases"/>
    <property type="match status" value="1"/>
</dbReference>
<keyword evidence="6" id="KW-0862">Zinc</keyword>
<dbReference type="NCBIfam" id="TIGR01351">
    <property type="entry name" value="adk"/>
    <property type="match status" value="1"/>
</dbReference>
<dbReference type="Proteomes" id="UP000886725">
    <property type="component" value="Unassembled WGS sequence"/>
</dbReference>
<evidence type="ECO:0000259" key="9">
    <source>
        <dbReference type="Pfam" id="PF05191"/>
    </source>
</evidence>
<evidence type="ECO:0000256" key="5">
    <source>
        <dbReference type="ARBA" id="ARBA00022840"/>
    </source>
</evidence>
<feature type="binding site" evidence="6">
    <location>
        <begin position="58"/>
        <end position="60"/>
    </location>
    <ligand>
        <name>AMP</name>
        <dbReference type="ChEBI" id="CHEBI:456215"/>
    </ligand>
</feature>
<proteinExistence type="inferred from homology"/>
<feature type="binding site" evidence="6">
    <location>
        <position position="32"/>
    </location>
    <ligand>
        <name>AMP</name>
        <dbReference type="ChEBI" id="CHEBI:456215"/>
    </ligand>
</feature>
<dbReference type="HAMAP" id="MF_00235">
    <property type="entry name" value="Adenylate_kinase_Adk"/>
    <property type="match status" value="1"/>
</dbReference>
<dbReference type="FunFam" id="3.40.50.300:FF:000106">
    <property type="entry name" value="Adenylate kinase mitochondrial"/>
    <property type="match status" value="1"/>
</dbReference>
<feature type="binding site" evidence="6">
    <location>
        <position position="163"/>
    </location>
    <ligand>
        <name>AMP</name>
        <dbReference type="ChEBI" id="CHEBI:456215"/>
    </ligand>
</feature>
<accession>A0A9D0YYG7</accession>
<feature type="binding site" evidence="6">
    <location>
        <position position="93"/>
    </location>
    <ligand>
        <name>AMP</name>
        <dbReference type="ChEBI" id="CHEBI:456215"/>
    </ligand>
</feature>
<dbReference type="GO" id="GO:0008270">
    <property type="term" value="F:zinc ion binding"/>
    <property type="evidence" value="ECO:0007669"/>
    <property type="project" value="UniProtKB-UniRule"/>
</dbReference>
<comment type="catalytic activity">
    <reaction evidence="6 8">
        <text>AMP + ATP = 2 ADP</text>
        <dbReference type="Rhea" id="RHEA:12973"/>
        <dbReference type="ChEBI" id="CHEBI:30616"/>
        <dbReference type="ChEBI" id="CHEBI:456215"/>
        <dbReference type="ChEBI" id="CHEBI:456216"/>
        <dbReference type="EC" id="2.7.4.3"/>
    </reaction>
</comment>
<keyword evidence="6" id="KW-0963">Cytoplasm</keyword>
<reference evidence="10" key="1">
    <citation type="submission" date="2020-10" db="EMBL/GenBank/DDBJ databases">
        <authorList>
            <person name="Gilroy R."/>
        </authorList>
    </citation>
    <scope>NUCLEOTIDE SEQUENCE</scope>
    <source>
        <strain evidence="10">CHK165-10780</strain>
    </source>
</reference>
<feature type="binding site" evidence="6">
    <location>
        <position position="37"/>
    </location>
    <ligand>
        <name>AMP</name>
        <dbReference type="ChEBI" id="CHEBI:456215"/>
    </ligand>
</feature>
<keyword evidence="3 6" id="KW-0547">Nucleotide-binding</keyword>
<dbReference type="InterPro" id="IPR027417">
    <property type="entry name" value="P-loop_NTPase"/>
</dbReference>
<keyword evidence="6" id="KW-0479">Metal-binding</keyword>
<feature type="binding site" evidence="6">
    <location>
        <begin position="86"/>
        <end position="89"/>
    </location>
    <ligand>
        <name>AMP</name>
        <dbReference type="ChEBI" id="CHEBI:456215"/>
    </ligand>
</feature>
<dbReference type="Pfam" id="PF05191">
    <property type="entry name" value="ADK_lid"/>
    <property type="match status" value="1"/>
</dbReference>
<dbReference type="Pfam" id="PF00406">
    <property type="entry name" value="ADK"/>
    <property type="match status" value="1"/>
</dbReference>
<sequence>MMNIILLAAPAAGKGTLSELLQKEYHLAHISTGDLLREAATLEDELGKKIKDILASGKLVSDEIVYDLLMRRLAEPDCQNGFILDGFPRNVEQAKKYDEILDKLHLSLGYVFLLDVDKTVLESRITGRRLCSKCGAIYNVNVAESKPKKDGICDRCGGTLYQRDDDNSKSFQVRYDTYLEKTSPLIDFYQKRNLLYRIDAGKDKVYTFEQAKQILDKEK</sequence>
<comment type="subunit">
    <text evidence="6 8">Monomer.</text>
</comment>
<comment type="domain">
    <text evidence="6">Consists of three domains, a large central CORE domain and two small peripheral domains, NMPbind and LID, which undergo movements during catalysis. The LID domain closes over the site of phosphoryl transfer upon ATP binding. Assembling and dissambling the active center during each catalytic cycle provides an effective means to prevent ATP hydrolysis. Some bacteria have evolved a zinc-coordinating structure that stabilizes the LID domain.</text>
</comment>
<dbReference type="AlphaFoldDB" id="A0A9D0YYG7"/>
<comment type="pathway">
    <text evidence="6">Purine metabolism; AMP biosynthesis via salvage pathway; AMP from ADP: step 1/1.</text>
</comment>
<dbReference type="NCBIfam" id="NF001380">
    <property type="entry name" value="PRK00279.1-2"/>
    <property type="match status" value="1"/>
</dbReference>
<dbReference type="PRINTS" id="PR00094">
    <property type="entry name" value="ADENYLTKNASE"/>
</dbReference>
<dbReference type="InterPro" id="IPR000850">
    <property type="entry name" value="Adenylat/UMP-CMP_kin"/>
</dbReference>
<reference evidence="10" key="2">
    <citation type="journal article" date="2021" name="PeerJ">
        <title>Extensive microbial diversity within the chicken gut microbiome revealed by metagenomics and culture.</title>
        <authorList>
            <person name="Gilroy R."/>
            <person name="Ravi A."/>
            <person name="Getino M."/>
            <person name="Pursley I."/>
            <person name="Horton D.L."/>
            <person name="Alikhan N.F."/>
            <person name="Baker D."/>
            <person name="Gharbi K."/>
            <person name="Hall N."/>
            <person name="Watson M."/>
            <person name="Adriaenssens E.M."/>
            <person name="Foster-Nyarko E."/>
            <person name="Jarju S."/>
            <person name="Secka A."/>
            <person name="Antonio M."/>
            <person name="Oren A."/>
            <person name="Chaudhuri R.R."/>
            <person name="La Ragione R."/>
            <person name="Hildebrand F."/>
            <person name="Pallen M.J."/>
        </authorList>
    </citation>
    <scope>NUCLEOTIDE SEQUENCE</scope>
    <source>
        <strain evidence="10">CHK165-10780</strain>
    </source>
</reference>
<keyword evidence="2 6" id="KW-0545">Nucleotide biosynthesis</keyword>
<feature type="domain" description="Adenylate kinase active site lid" evidence="9">
    <location>
        <begin position="128"/>
        <end position="165"/>
    </location>
</feature>
<evidence type="ECO:0000256" key="6">
    <source>
        <dbReference type="HAMAP-Rule" id="MF_00235"/>
    </source>
</evidence>
<dbReference type="NCBIfam" id="NF001381">
    <property type="entry name" value="PRK00279.1-3"/>
    <property type="match status" value="1"/>
</dbReference>
<feature type="binding site" evidence="6">
    <location>
        <begin position="11"/>
        <end position="16"/>
    </location>
    <ligand>
        <name>ATP</name>
        <dbReference type="ChEBI" id="CHEBI:30616"/>
    </ligand>
</feature>
<dbReference type="InterPro" id="IPR006259">
    <property type="entry name" value="Adenyl_kin_sub"/>
</dbReference>
<feature type="binding site" evidence="6">
    <location>
        <position position="128"/>
    </location>
    <ligand>
        <name>ATP</name>
        <dbReference type="ChEBI" id="CHEBI:30616"/>
    </ligand>
</feature>
<organism evidence="10 11">
    <name type="scientific">Candidatus Faecenecus gallistercoris</name>
    <dbReference type="NCBI Taxonomy" id="2840793"/>
    <lineage>
        <taxon>Bacteria</taxon>
        <taxon>Bacillati</taxon>
        <taxon>Bacillota</taxon>
        <taxon>Bacillota incertae sedis</taxon>
        <taxon>Candidatus Faecenecus</taxon>
    </lineage>
</organism>
<dbReference type="SUPFAM" id="SSF52540">
    <property type="entry name" value="P-loop containing nucleoside triphosphate hydrolases"/>
    <property type="match status" value="1"/>
</dbReference>
<dbReference type="CDD" id="cd01428">
    <property type="entry name" value="ADK"/>
    <property type="match status" value="1"/>
</dbReference>
<protein>
    <recommendedName>
        <fullName evidence="6 8">Adenylate kinase</fullName>
        <shortName evidence="6">AK</shortName>
        <ecNumber evidence="6 8">2.7.4.3</ecNumber>
    </recommendedName>
    <alternativeName>
        <fullName evidence="6">ATP-AMP transphosphorylase</fullName>
    </alternativeName>
    <alternativeName>
        <fullName evidence="6">ATP:AMP phosphotransferase</fullName>
    </alternativeName>
    <alternativeName>
        <fullName evidence="6">Adenylate monophosphate kinase</fullName>
    </alternativeName>
</protein>
<evidence type="ECO:0000313" key="11">
    <source>
        <dbReference type="Proteomes" id="UP000886725"/>
    </source>
</evidence>
<dbReference type="GO" id="GO:0005737">
    <property type="term" value="C:cytoplasm"/>
    <property type="evidence" value="ECO:0007669"/>
    <property type="project" value="UniProtKB-SubCell"/>
</dbReference>
<feature type="binding site" evidence="6">
    <location>
        <position position="134"/>
    </location>
    <ligand>
        <name>Zn(2+)</name>
        <dbReference type="ChEBI" id="CHEBI:29105"/>
        <note>structural</note>
    </ligand>
</feature>
<dbReference type="GO" id="GO:0004017">
    <property type="term" value="F:AMP kinase activity"/>
    <property type="evidence" value="ECO:0007669"/>
    <property type="project" value="UniProtKB-UniRule"/>
</dbReference>
<comment type="caution">
    <text evidence="6">Lacks conserved residue(s) required for the propagation of feature annotation.</text>
</comment>
<evidence type="ECO:0000256" key="3">
    <source>
        <dbReference type="ARBA" id="ARBA00022741"/>
    </source>
</evidence>
<name>A0A9D0YYG7_9FIRM</name>
<comment type="caution">
    <text evidence="10">The sequence shown here is derived from an EMBL/GenBank/DDBJ whole genome shotgun (WGS) entry which is preliminary data.</text>
</comment>
<gene>
    <name evidence="6" type="primary">adk</name>
    <name evidence="10" type="ORF">IAC85_00955</name>
</gene>
<comment type="similarity">
    <text evidence="6 7">Belongs to the adenylate kinase family.</text>
</comment>
<feature type="region of interest" description="NMP" evidence="6">
    <location>
        <begin position="31"/>
        <end position="60"/>
    </location>
</feature>
<dbReference type="InterPro" id="IPR007862">
    <property type="entry name" value="Adenylate_kinase_lid-dom"/>
</dbReference>
<feature type="binding site" evidence="6">
    <location>
        <position position="131"/>
    </location>
    <ligand>
        <name>Zn(2+)</name>
        <dbReference type="ChEBI" id="CHEBI:29105"/>
        <note>structural</note>
    </ligand>
</feature>
<keyword evidence="5 6" id="KW-0067">ATP-binding</keyword>
<feature type="binding site" evidence="6">
    <location>
        <position position="153"/>
    </location>
    <ligand>
        <name>Zn(2+)</name>
        <dbReference type="ChEBI" id="CHEBI:29105"/>
        <note>structural</note>
    </ligand>
</feature>
<feature type="binding site" evidence="6">
    <location>
        <position position="156"/>
    </location>
    <ligand>
        <name>Zn(2+)</name>
        <dbReference type="ChEBI" id="CHEBI:29105"/>
        <note>structural</note>
    </ligand>
</feature>
<dbReference type="EMBL" id="DVFU01000023">
    <property type="protein sequence ID" value="HIQ64287.1"/>
    <property type="molecule type" value="Genomic_DNA"/>
</dbReference>
<evidence type="ECO:0000256" key="4">
    <source>
        <dbReference type="ARBA" id="ARBA00022777"/>
    </source>
</evidence>
<keyword evidence="1 6" id="KW-0808">Transferase</keyword>
<evidence type="ECO:0000256" key="7">
    <source>
        <dbReference type="RuleBase" id="RU003330"/>
    </source>
</evidence>
<dbReference type="InterPro" id="IPR033690">
    <property type="entry name" value="Adenylat_kinase_CS"/>
</dbReference>
<dbReference type="PANTHER" id="PTHR23359">
    <property type="entry name" value="NUCLEOTIDE KINASE"/>
    <property type="match status" value="1"/>
</dbReference>
<evidence type="ECO:0000256" key="1">
    <source>
        <dbReference type="ARBA" id="ARBA00022679"/>
    </source>
</evidence>
<comment type="subcellular location">
    <subcellularLocation>
        <location evidence="6 8">Cytoplasm</location>
    </subcellularLocation>
</comment>
<feature type="binding site" evidence="6">
    <location>
        <position position="174"/>
    </location>
    <ligand>
        <name>AMP</name>
        <dbReference type="ChEBI" id="CHEBI:456215"/>
    </ligand>
</feature>